<sequence length="159" mass="18328">MAYITLSHFLPNDRQKKRKKLQLQTYQDPRVPTASMSTFRGVPNQSYLGWMLHTPKQFDDDVAQKEEIEMMPIEKAATRCKNIVVSRRKRSRIDDAVTMSQKDSLSSLRDIVNDPSIPAYVKLMVDLLLETKEEIKQAQTTIECFSIASYFVFDSGFPC</sequence>
<keyword evidence="2" id="KW-1185">Reference proteome</keyword>
<proteinExistence type="predicted"/>
<dbReference type="WBParaSite" id="HPBE_0001089901-mRNA-1">
    <property type="protein sequence ID" value="HPBE_0001089901-mRNA-1"/>
    <property type="gene ID" value="HPBE_0001089901"/>
</dbReference>
<protein>
    <submittedName>
        <fullName evidence="3">BESS domain-containing protein</fullName>
    </submittedName>
</protein>
<name>A0A183FSH7_HELPZ</name>
<dbReference type="EMBL" id="UZAH01026914">
    <property type="protein sequence ID" value="VDO86717.1"/>
    <property type="molecule type" value="Genomic_DNA"/>
</dbReference>
<evidence type="ECO:0000313" key="1">
    <source>
        <dbReference type="EMBL" id="VDO86717.1"/>
    </source>
</evidence>
<dbReference type="OrthoDB" id="5869343at2759"/>
<accession>A0A3P7ZRB3</accession>
<evidence type="ECO:0000313" key="2">
    <source>
        <dbReference type="Proteomes" id="UP000050761"/>
    </source>
</evidence>
<dbReference type="AlphaFoldDB" id="A0A183FSH7"/>
<reference evidence="1 2" key="1">
    <citation type="submission" date="2018-11" db="EMBL/GenBank/DDBJ databases">
        <authorList>
            <consortium name="Pathogen Informatics"/>
        </authorList>
    </citation>
    <scope>NUCLEOTIDE SEQUENCE [LARGE SCALE GENOMIC DNA]</scope>
</reference>
<organism evidence="2 3">
    <name type="scientific">Heligmosomoides polygyrus</name>
    <name type="common">Parasitic roundworm</name>
    <dbReference type="NCBI Taxonomy" id="6339"/>
    <lineage>
        <taxon>Eukaryota</taxon>
        <taxon>Metazoa</taxon>
        <taxon>Ecdysozoa</taxon>
        <taxon>Nematoda</taxon>
        <taxon>Chromadorea</taxon>
        <taxon>Rhabditida</taxon>
        <taxon>Rhabditina</taxon>
        <taxon>Rhabditomorpha</taxon>
        <taxon>Strongyloidea</taxon>
        <taxon>Heligmosomidae</taxon>
        <taxon>Heligmosomoides</taxon>
    </lineage>
</organism>
<accession>A0A183FSH7</accession>
<reference evidence="3" key="2">
    <citation type="submission" date="2019-09" db="UniProtKB">
        <authorList>
            <consortium name="WormBaseParasite"/>
        </authorList>
    </citation>
    <scope>IDENTIFICATION</scope>
</reference>
<evidence type="ECO:0000313" key="3">
    <source>
        <dbReference type="WBParaSite" id="HPBE_0001089901-mRNA-1"/>
    </source>
</evidence>
<gene>
    <name evidence="1" type="ORF">HPBE_LOCUS10900</name>
</gene>
<dbReference type="Proteomes" id="UP000050761">
    <property type="component" value="Unassembled WGS sequence"/>
</dbReference>